<proteinExistence type="predicted"/>
<keyword evidence="3" id="KW-0964">Secreted</keyword>
<reference evidence="10 11" key="1">
    <citation type="journal article" date="2023" name="bioRxiv">
        <title>High-quality genome assemblies of four members of thePodospora anserinaspecies complex.</title>
        <authorList>
            <person name="Ament-Velasquez S.L."/>
            <person name="Vogan A.A."/>
            <person name="Wallerman O."/>
            <person name="Hartmann F."/>
            <person name="Gautier V."/>
            <person name="Silar P."/>
            <person name="Giraud T."/>
            <person name="Johannesson H."/>
        </authorList>
    </citation>
    <scope>NUCLEOTIDE SEQUENCE [LARGE SCALE GENOMIC DNA]</scope>
    <source>
        <strain evidence="10 11">CBS 112042</strain>
    </source>
</reference>
<dbReference type="InterPro" id="IPR027417">
    <property type="entry name" value="P-loop_NTPase"/>
</dbReference>
<dbReference type="InterPro" id="IPR010126">
    <property type="entry name" value="Esterase_phb"/>
</dbReference>
<dbReference type="SUPFAM" id="SSF53474">
    <property type="entry name" value="alpha/beta-Hydrolases"/>
    <property type="match status" value="2"/>
</dbReference>
<evidence type="ECO:0000256" key="8">
    <source>
        <dbReference type="ARBA" id="ARBA00023326"/>
    </source>
</evidence>
<sequence>MSAINELLRTDYETYIRTVVLSEESATSFLSSTPTQWRNVIETALGLSTLDQCEEVLKLLLRDIGTDIKEAEKGLEGVARTAEYTERRLQDLTRTHTRLDAEARKEALALERTIQDHAAKERLLKEHQTRFRYETSQSIADSSRQILGLEKKDLALELNMGFHAHISRLQTQIRMEEEALQQLSESYARMKDEVQVQYERVLKYKQSQEAKDAQECVYPRRMEWLALRLEMLNEKLKALAAAQPSDLPKSFHGMRTSVVSWLSAAIVTVMSLLRRPTHHNIAPRGSLNQDGQSAVHQYTTLRKQLHRTMIKSQLSKVFFKLSMRKGCGYAHEKNIAANHARKMGELLTGVVQAQEACDASRQQLTIHQRDASTYKRLAEAEASSLDSLRSEHEALTNKIQELATKRELFAFWSAALTKRTARLSPSPSSSEPTAKLRANFREHILIALLSELKTLLVQVLTVLYDDTRHAHLATGMLGSLFDSAESGDSASSPGSILDPKLALPSSLAYAKRSSGERKRVDLALFFALLQLARARSAHRAHYLLVDEVFDNLDKASQAAVVRWCGVMSQTRVVGWITHSQFLIELDPGEDTAKVLVVTAKMGRGGGTELSINNGRSIGGGSSVTGTSRVFHNTSSVAFTALPTSKLTTHLPNPHPYPPKMRPPHVLLSLLPLSAAQLQPVPTFGPPIPSRAKMFVYAPPNLPPNPAILLGVHYCTGTAQGYYNGSPYKRLADEKKFVVVYPESPNEGGCWDVSSRATLKRDGGSDSHAIANMARWAVKRYKGDKGRVFVIGESSGGMMASILAAAYPDLFSAVINYSGVAAGCFFTDSVAGWNGNCSGGRMNLTPEEWARWVLDAYPGYNGTRPRMQVYHGSADDVIAPANYNYSIAQWTTVFGYPGTPLEEKRDVPERRYTTQVFGEKLTGIWAEGVGHGVPVHGGEDMKFFGL</sequence>
<comment type="subcellular location">
    <subcellularLocation>
        <location evidence="1">Secreted</location>
    </subcellularLocation>
</comment>
<gene>
    <name evidence="10" type="ORF">QC761_607410</name>
</gene>
<keyword evidence="2" id="KW-0719">Serine esterase</keyword>
<keyword evidence="5" id="KW-0378">Hydrolase</keyword>
<dbReference type="Gene3D" id="3.40.50.300">
    <property type="entry name" value="P-loop containing nucleotide triphosphate hydrolases"/>
    <property type="match status" value="2"/>
</dbReference>
<dbReference type="PANTHER" id="PTHR43037">
    <property type="entry name" value="UNNAMED PRODUCT-RELATED"/>
    <property type="match status" value="1"/>
</dbReference>
<evidence type="ECO:0000313" key="11">
    <source>
        <dbReference type="Proteomes" id="UP001322138"/>
    </source>
</evidence>
<name>A0ABR0FAS4_9PEZI</name>
<keyword evidence="9" id="KW-0175">Coiled coil</keyword>
<keyword evidence="6" id="KW-0325">Glycoprotein</keyword>
<dbReference type="SUPFAM" id="SSF52540">
    <property type="entry name" value="P-loop containing nucleoside triphosphate hydrolases"/>
    <property type="match status" value="1"/>
</dbReference>
<dbReference type="NCBIfam" id="TIGR01840">
    <property type="entry name" value="esterase_phb"/>
    <property type="match status" value="1"/>
</dbReference>
<dbReference type="EMBL" id="JAFFGZ010000008">
    <property type="protein sequence ID" value="KAK4640864.1"/>
    <property type="molecule type" value="Genomic_DNA"/>
</dbReference>
<keyword evidence="8" id="KW-0624">Polysaccharide degradation</keyword>
<keyword evidence="11" id="KW-1185">Reference proteome</keyword>
<dbReference type="GeneID" id="87900660"/>
<dbReference type="PANTHER" id="PTHR43037:SF3">
    <property type="entry name" value="FERULOYL ESTERASE B"/>
    <property type="match status" value="1"/>
</dbReference>
<evidence type="ECO:0000256" key="4">
    <source>
        <dbReference type="ARBA" id="ARBA00022729"/>
    </source>
</evidence>
<evidence type="ECO:0000256" key="1">
    <source>
        <dbReference type="ARBA" id="ARBA00004613"/>
    </source>
</evidence>
<comment type="caution">
    <text evidence="10">The sequence shown here is derived from an EMBL/GenBank/DDBJ whole genome shotgun (WGS) entry which is preliminary data.</text>
</comment>
<dbReference type="Pfam" id="PF10503">
    <property type="entry name" value="Esterase_PHB"/>
    <property type="match status" value="1"/>
</dbReference>
<feature type="coiled-coil region" evidence="9">
    <location>
        <begin position="166"/>
        <end position="200"/>
    </location>
</feature>
<dbReference type="RefSeq" id="XP_062729840.1">
    <property type="nucleotide sequence ID" value="XM_062881178.1"/>
</dbReference>
<dbReference type="InterPro" id="IPR050955">
    <property type="entry name" value="Plant_Biomass_Hydrol_Est"/>
</dbReference>
<accession>A0ABR0FAS4</accession>
<dbReference type="Gene3D" id="3.40.50.1820">
    <property type="entry name" value="alpha/beta hydrolase"/>
    <property type="match status" value="1"/>
</dbReference>
<evidence type="ECO:0000256" key="6">
    <source>
        <dbReference type="ARBA" id="ARBA00023180"/>
    </source>
</evidence>
<keyword evidence="4" id="KW-0732">Signal</keyword>
<protein>
    <recommendedName>
        <fullName evidence="12">Carboxylic ester hydrolase</fullName>
    </recommendedName>
</protein>
<feature type="coiled-coil region" evidence="9">
    <location>
        <begin position="378"/>
        <end position="405"/>
    </location>
</feature>
<evidence type="ECO:0000313" key="10">
    <source>
        <dbReference type="EMBL" id="KAK4640864.1"/>
    </source>
</evidence>
<dbReference type="InterPro" id="IPR029058">
    <property type="entry name" value="AB_hydrolase_fold"/>
</dbReference>
<evidence type="ECO:0000256" key="9">
    <source>
        <dbReference type="SAM" id="Coils"/>
    </source>
</evidence>
<evidence type="ECO:0008006" key="12">
    <source>
        <dbReference type="Google" id="ProtNLM"/>
    </source>
</evidence>
<evidence type="ECO:0000256" key="3">
    <source>
        <dbReference type="ARBA" id="ARBA00022525"/>
    </source>
</evidence>
<evidence type="ECO:0000256" key="5">
    <source>
        <dbReference type="ARBA" id="ARBA00022801"/>
    </source>
</evidence>
<dbReference type="Proteomes" id="UP001322138">
    <property type="component" value="Unassembled WGS sequence"/>
</dbReference>
<organism evidence="10 11">
    <name type="scientific">Podospora bellae-mahoneyi</name>
    <dbReference type="NCBI Taxonomy" id="2093777"/>
    <lineage>
        <taxon>Eukaryota</taxon>
        <taxon>Fungi</taxon>
        <taxon>Dikarya</taxon>
        <taxon>Ascomycota</taxon>
        <taxon>Pezizomycotina</taxon>
        <taxon>Sordariomycetes</taxon>
        <taxon>Sordariomycetidae</taxon>
        <taxon>Sordariales</taxon>
        <taxon>Podosporaceae</taxon>
        <taxon>Podospora</taxon>
    </lineage>
</organism>
<evidence type="ECO:0000256" key="7">
    <source>
        <dbReference type="ARBA" id="ARBA00023277"/>
    </source>
</evidence>
<keyword evidence="7" id="KW-0119">Carbohydrate metabolism</keyword>
<evidence type="ECO:0000256" key="2">
    <source>
        <dbReference type="ARBA" id="ARBA00022487"/>
    </source>
</evidence>